<name>A0ABS0KVY7_9BACT</name>
<keyword evidence="2" id="KW-1185">Reference proteome</keyword>
<dbReference type="EMBL" id="JADWYK010000001">
    <property type="protein sequence ID" value="MBG8552012.1"/>
    <property type="molecule type" value="Genomic_DNA"/>
</dbReference>
<dbReference type="RefSeq" id="WP_196953069.1">
    <property type="nucleotide sequence ID" value="NZ_JADWYK010000001.1"/>
</dbReference>
<evidence type="ECO:0000313" key="1">
    <source>
        <dbReference type="EMBL" id="MBG8552012.1"/>
    </source>
</evidence>
<sequence>MRVKQGRKYLAEYTDAGLTAALLDAVETRNEAFVDGLADRKEVESTRANATQARIRFANGLYRQLVQLCATGEACWRLTDAAKPPSTWQLPLPPRRLRGSGVEVLRSY</sequence>
<evidence type="ECO:0000313" key="2">
    <source>
        <dbReference type="Proteomes" id="UP000601099"/>
    </source>
</evidence>
<reference evidence="1 2" key="1">
    <citation type="submission" date="2020-11" db="EMBL/GenBank/DDBJ databases">
        <title>Hymenobacter sp.</title>
        <authorList>
            <person name="Kim M.K."/>
        </authorList>
    </citation>
    <scope>NUCLEOTIDE SEQUENCE [LARGE SCALE GENOMIC DNA]</scope>
    <source>
        <strain evidence="1 2">BT594</strain>
    </source>
</reference>
<gene>
    <name evidence="1" type="ORF">I5L79_00545</name>
</gene>
<accession>A0ABS0KVY7</accession>
<proteinExistence type="predicted"/>
<dbReference type="Proteomes" id="UP000601099">
    <property type="component" value="Unassembled WGS sequence"/>
</dbReference>
<organism evidence="1 2">
    <name type="scientific">Hymenobacter guriensis</name>
    <dbReference type="NCBI Taxonomy" id="2793065"/>
    <lineage>
        <taxon>Bacteria</taxon>
        <taxon>Pseudomonadati</taxon>
        <taxon>Bacteroidota</taxon>
        <taxon>Cytophagia</taxon>
        <taxon>Cytophagales</taxon>
        <taxon>Hymenobacteraceae</taxon>
        <taxon>Hymenobacter</taxon>
    </lineage>
</organism>
<protein>
    <submittedName>
        <fullName evidence="1">Uncharacterized protein</fullName>
    </submittedName>
</protein>
<comment type="caution">
    <text evidence="1">The sequence shown here is derived from an EMBL/GenBank/DDBJ whole genome shotgun (WGS) entry which is preliminary data.</text>
</comment>